<sequence length="204" mass="21599">MGHKTLEDILPNTSANPLISALLDKKKVQVSSIRHNEWVTTDDDISRSTAADATSITSVGETIGNAAVQNSFGFPADLFSTPPPTINPYAALPQHIVSEITAGLSAPPPVSFQVPPPSVIVGNIPPNHGTAGFVSQGIIPNGTGMAVPTEVAKPVTIFPTKIAVDYERDIIPRSPTPPPTPPRRPNPRLRPGAMGKFMHLIRIS</sequence>
<organism evidence="2 3">
    <name type="scientific">Strongylus vulgaris</name>
    <name type="common">Blood worm</name>
    <dbReference type="NCBI Taxonomy" id="40348"/>
    <lineage>
        <taxon>Eukaryota</taxon>
        <taxon>Metazoa</taxon>
        <taxon>Ecdysozoa</taxon>
        <taxon>Nematoda</taxon>
        <taxon>Chromadorea</taxon>
        <taxon>Rhabditida</taxon>
        <taxon>Rhabditina</taxon>
        <taxon>Rhabditomorpha</taxon>
        <taxon>Strongyloidea</taxon>
        <taxon>Strongylidae</taxon>
        <taxon>Strongylus</taxon>
    </lineage>
</organism>
<name>A0A3P7LT38_STRVU</name>
<evidence type="ECO:0000313" key="3">
    <source>
        <dbReference type="Proteomes" id="UP000270094"/>
    </source>
</evidence>
<dbReference type="EMBL" id="UYYB01116803">
    <property type="protein sequence ID" value="VDM82268.1"/>
    <property type="molecule type" value="Genomic_DNA"/>
</dbReference>
<proteinExistence type="predicted"/>
<feature type="compositionally biased region" description="Pro residues" evidence="1">
    <location>
        <begin position="174"/>
        <end position="184"/>
    </location>
</feature>
<protein>
    <submittedName>
        <fullName evidence="2">Uncharacterized protein</fullName>
    </submittedName>
</protein>
<keyword evidence="3" id="KW-1185">Reference proteome</keyword>
<evidence type="ECO:0000256" key="1">
    <source>
        <dbReference type="SAM" id="MobiDB-lite"/>
    </source>
</evidence>
<gene>
    <name evidence="2" type="ORF">SVUK_LOCUS17266</name>
</gene>
<feature type="region of interest" description="Disordered" evidence="1">
    <location>
        <begin position="168"/>
        <end position="192"/>
    </location>
</feature>
<accession>A0A3P7LT38</accession>
<reference evidence="2 3" key="1">
    <citation type="submission" date="2018-11" db="EMBL/GenBank/DDBJ databases">
        <authorList>
            <consortium name="Pathogen Informatics"/>
        </authorList>
    </citation>
    <scope>NUCLEOTIDE SEQUENCE [LARGE SCALE GENOMIC DNA]</scope>
</reference>
<dbReference type="AlphaFoldDB" id="A0A3P7LT38"/>
<dbReference type="Proteomes" id="UP000270094">
    <property type="component" value="Unassembled WGS sequence"/>
</dbReference>
<evidence type="ECO:0000313" key="2">
    <source>
        <dbReference type="EMBL" id="VDM82268.1"/>
    </source>
</evidence>